<evidence type="ECO:0000256" key="1">
    <source>
        <dbReference type="SAM" id="MobiDB-lite"/>
    </source>
</evidence>
<evidence type="ECO:0000313" key="3">
    <source>
        <dbReference type="Proteomes" id="UP000322234"/>
    </source>
</evidence>
<sequence>MHGEPRIALAIHREVAAKNHERGPCAPLAASVNRDVSRQVLSRFLRRRVLCGLGSGLSSQTHRRNLQEGPSVWIPGATLRSTRAPGARGSGLPD</sequence>
<accession>A0A6B0QZN6</accession>
<organism evidence="2 3">
    <name type="scientific">Bos mutus</name>
    <name type="common">wild yak</name>
    <dbReference type="NCBI Taxonomy" id="72004"/>
    <lineage>
        <taxon>Eukaryota</taxon>
        <taxon>Metazoa</taxon>
        <taxon>Chordata</taxon>
        <taxon>Craniata</taxon>
        <taxon>Vertebrata</taxon>
        <taxon>Euteleostomi</taxon>
        <taxon>Mammalia</taxon>
        <taxon>Eutheria</taxon>
        <taxon>Laurasiatheria</taxon>
        <taxon>Artiodactyla</taxon>
        <taxon>Ruminantia</taxon>
        <taxon>Pecora</taxon>
        <taxon>Bovidae</taxon>
        <taxon>Bovinae</taxon>
        <taxon>Bos</taxon>
    </lineage>
</organism>
<dbReference type="Proteomes" id="UP000322234">
    <property type="component" value="Unassembled WGS sequence"/>
</dbReference>
<gene>
    <name evidence="2" type="ORF">E5288_WYG012902</name>
</gene>
<comment type="caution">
    <text evidence="2">The sequence shown here is derived from an EMBL/GenBank/DDBJ whole genome shotgun (WGS) entry which is preliminary data.</text>
</comment>
<evidence type="ECO:0000313" key="2">
    <source>
        <dbReference type="EMBL" id="MXQ81064.1"/>
    </source>
</evidence>
<dbReference type="AlphaFoldDB" id="A0A6B0QZN6"/>
<reference evidence="2" key="1">
    <citation type="submission" date="2019-10" db="EMBL/GenBank/DDBJ databases">
        <title>The sequence and de novo assembly of the wild yak genome.</title>
        <authorList>
            <person name="Liu Y."/>
        </authorList>
    </citation>
    <scope>NUCLEOTIDE SEQUENCE [LARGE SCALE GENOMIC DNA]</scope>
    <source>
        <strain evidence="2">WY2019</strain>
    </source>
</reference>
<name>A0A6B0QZN6_9CETA</name>
<feature type="region of interest" description="Disordered" evidence="1">
    <location>
        <begin position="59"/>
        <end position="94"/>
    </location>
</feature>
<proteinExistence type="predicted"/>
<protein>
    <submittedName>
        <fullName evidence="2">Uncharacterized protein</fullName>
    </submittedName>
</protein>
<keyword evidence="3" id="KW-1185">Reference proteome</keyword>
<dbReference type="EMBL" id="VBQZ03000006">
    <property type="protein sequence ID" value="MXQ81064.1"/>
    <property type="molecule type" value="Genomic_DNA"/>
</dbReference>